<evidence type="ECO:0000313" key="8">
    <source>
        <dbReference type="Proteomes" id="UP000008370"/>
    </source>
</evidence>
<dbReference type="Pfam" id="PF07714">
    <property type="entry name" value="PK_Tyr_Ser-Thr"/>
    <property type="match status" value="1"/>
</dbReference>
<name>K5VRF4_PHACS</name>
<dbReference type="GO" id="GO:0005524">
    <property type="term" value="F:ATP binding"/>
    <property type="evidence" value="ECO:0007669"/>
    <property type="project" value="UniProtKB-KW"/>
</dbReference>
<feature type="domain" description="Protein kinase" evidence="6">
    <location>
        <begin position="46"/>
        <end position="325"/>
    </location>
</feature>
<keyword evidence="8" id="KW-1185">Reference proteome</keyword>
<dbReference type="KEGG" id="pco:PHACADRAFT_131825"/>
<dbReference type="InterPro" id="IPR000719">
    <property type="entry name" value="Prot_kinase_dom"/>
</dbReference>
<dbReference type="InterPro" id="IPR008266">
    <property type="entry name" value="Tyr_kinase_AS"/>
</dbReference>
<proteinExistence type="predicted"/>
<gene>
    <name evidence="7" type="ORF">PHACADRAFT_131825</name>
</gene>
<keyword evidence="1" id="KW-0808">Transferase</keyword>
<dbReference type="PANTHER" id="PTHR44329">
    <property type="entry name" value="SERINE/THREONINE-PROTEIN KINASE TNNI3K-RELATED"/>
    <property type="match status" value="1"/>
</dbReference>
<evidence type="ECO:0000256" key="2">
    <source>
        <dbReference type="ARBA" id="ARBA00022741"/>
    </source>
</evidence>
<protein>
    <recommendedName>
        <fullName evidence="6">Protein kinase domain-containing protein</fullName>
    </recommendedName>
</protein>
<dbReference type="InterPro" id="IPR011009">
    <property type="entry name" value="Kinase-like_dom_sf"/>
</dbReference>
<keyword evidence="4" id="KW-0067">ATP-binding</keyword>
<dbReference type="PROSITE" id="PS50011">
    <property type="entry name" value="PROTEIN_KINASE_DOM"/>
    <property type="match status" value="1"/>
</dbReference>
<feature type="region of interest" description="Disordered" evidence="5">
    <location>
        <begin position="309"/>
        <end position="333"/>
    </location>
</feature>
<feature type="compositionally biased region" description="Polar residues" evidence="5">
    <location>
        <begin position="317"/>
        <end position="333"/>
    </location>
</feature>
<evidence type="ECO:0000256" key="3">
    <source>
        <dbReference type="ARBA" id="ARBA00022777"/>
    </source>
</evidence>
<dbReference type="GeneID" id="18908202"/>
<dbReference type="InParanoid" id="K5VRF4"/>
<evidence type="ECO:0000256" key="1">
    <source>
        <dbReference type="ARBA" id="ARBA00022679"/>
    </source>
</evidence>
<sequence>MERDFRKSDLAGRDALRRLMTHLAQKSGRLPESFLLSHVSKYAPSGSTPEPVAGGSFAEVYRGFVEEKGEKKLVALKALRILGNTYNIQQRKKQMYLEVLTCRQLQHRNVLRILGVSRDLDSFCIITPWVANGNVHDYLEVVSSRHVGAPTWLLNRWINHIANGMAYLHAEGVVHGDLRGVNILVDGEENAQIGDFGLATFIHGHSRNYESLRTGNFQWQAPEIMLAEGSDSTRITPASDVYSFSHVCIELYSGQPSPYPDRANATNGVGLMRFAEEITRAKNPKRPLHPKHIPDELWGLLQKCWHADPSGRPSSKRVVSSVASLSQRTPSRK</sequence>
<reference evidence="7 8" key="1">
    <citation type="journal article" date="2012" name="BMC Genomics">
        <title>Comparative genomics of the white-rot fungi, Phanerochaete carnosa and P. chrysosporium, to elucidate the genetic basis of the distinct wood types they colonize.</title>
        <authorList>
            <person name="Suzuki H."/>
            <person name="MacDonald J."/>
            <person name="Syed K."/>
            <person name="Salamov A."/>
            <person name="Hori C."/>
            <person name="Aerts A."/>
            <person name="Henrissat B."/>
            <person name="Wiebenga A."/>
            <person name="vanKuyk P.A."/>
            <person name="Barry K."/>
            <person name="Lindquist E."/>
            <person name="LaButti K."/>
            <person name="Lapidus A."/>
            <person name="Lucas S."/>
            <person name="Coutinho P."/>
            <person name="Gong Y."/>
            <person name="Samejima M."/>
            <person name="Mahadevan R."/>
            <person name="Abou-Zaid M."/>
            <person name="de Vries R.P."/>
            <person name="Igarashi K."/>
            <person name="Yadav J.S."/>
            <person name="Grigoriev I.V."/>
            <person name="Master E.R."/>
        </authorList>
    </citation>
    <scope>NUCLEOTIDE SEQUENCE [LARGE SCALE GENOMIC DNA]</scope>
    <source>
        <strain evidence="7 8">HHB-10118-sp</strain>
    </source>
</reference>
<dbReference type="PANTHER" id="PTHR44329:SF288">
    <property type="entry name" value="MITOGEN-ACTIVATED PROTEIN KINASE KINASE KINASE 20"/>
    <property type="match status" value="1"/>
</dbReference>
<dbReference type="SUPFAM" id="SSF56112">
    <property type="entry name" value="Protein kinase-like (PK-like)"/>
    <property type="match status" value="1"/>
</dbReference>
<evidence type="ECO:0000313" key="7">
    <source>
        <dbReference type="EMBL" id="EKM49305.1"/>
    </source>
</evidence>
<keyword evidence="2" id="KW-0547">Nucleotide-binding</keyword>
<dbReference type="AlphaFoldDB" id="K5VRF4"/>
<dbReference type="Gene3D" id="1.10.510.10">
    <property type="entry name" value="Transferase(Phosphotransferase) domain 1"/>
    <property type="match status" value="1"/>
</dbReference>
<dbReference type="PROSITE" id="PS00109">
    <property type="entry name" value="PROTEIN_KINASE_TYR"/>
    <property type="match status" value="1"/>
</dbReference>
<keyword evidence="3" id="KW-0418">Kinase</keyword>
<dbReference type="RefSeq" id="XP_007402143.1">
    <property type="nucleotide sequence ID" value="XM_007402081.1"/>
</dbReference>
<organism evidence="7 8">
    <name type="scientific">Phanerochaete carnosa (strain HHB-10118-sp)</name>
    <name type="common">White-rot fungus</name>
    <name type="synonym">Peniophora carnosa</name>
    <dbReference type="NCBI Taxonomy" id="650164"/>
    <lineage>
        <taxon>Eukaryota</taxon>
        <taxon>Fungi</taxon>
        <taxon>Dikarya</taxon>
        <taxon>Basidiomycota</taxon>
        <taxon>Agaricomycotina</taxon>
        <taxon>Agaricomycetes</taxon>
        <taxon>Polyporales</taxon>
        <taxon>Phanerochaetaceae</taxon>
        <taxon>Phanerochaete</taxon>
    </lineage>
</organism>
<evidence type="ECO:0000259" key="6">
    <source>
        <dbReference type="PROSITE" id="PS50011"/>
    </source>
</evidence>
<dbReference type="HOGENOM" id="CLU_000288_7_18_1"/>
<dbReference type="OrthoDB" id="2804215at2759"/>
<dbReference type="GO" id="GO:0004674">
    <property type="term" value="F:protein serine/threonine kinase activity"/>
    <property type="evidence" value="ECO:0007669"/>
    <property type="project" value="TreeGrafter"/>
</dbReference>
<evidence type="ECO:0000256" key="5">
    <source>
        <dbReference type="SAM" id="MobiDB-lite"/>
    </source>
</evidence>
<dbReference type="STRING" id="650164.K5VRF4"/>
<dbReference type="Proteomes" id="UP000008370">
    <property type="component" value="Unassembled WGS sequence"/>
</dbReference>
<dbReference type="EMBL" id="JH930488">
    <property type="protein sequence ID" value="EKM49305.1"/>
    <property type="molecule type" value="Genomic_DNA"/>
</dbReference>
<accession>K5VRF4</accession>
<dbReference type="InterPro" id="IPR001245">
    <property type="entry name" value="Ser-Thr/Tyr_kinase_cat_dom"/>
</dbReference>
<evidence type="ECO:0000256" key="4">
    <source>
        <dbReference type="ARBA" id="ARBA00022840"/>
    </source>
</evidence>
<dbReference type="InterPro" id="IPR051681">
    <property type="entry name" value="Ser/Thr_Kinases-Pseudokinases"/>
</dbReference>